<feature type="domain" description="Immunoglobulin" evidence="6">
    <location>
        <begin position="138"/>
        <end position="242"/>
    </location>
</feature>
<dbReference type="CDD" id="cd05716">
    <property type="entry name" value="IgV_pIgR_like"/>
    <property type="match status" value="1"/>
</dbReference>
<dbReference type="Pfam" id="PF07686">
    <property type="entry name" value="V-set"/>
    <property type="match status" value="1"/>
</dbReference>
<dbReference type="InterPro" id="IPR036179">
    <property type="entry name" value="Ig-like_dom_sf"/>
</dbReference>
<dbReference type="GO" id="GO:0005886">
    <property type="term" value="C:plasma membrane"/>
    <property type="evidence" value="ECO:0007669"/>
    <property type="project" value="UniProtKB-SubCell"/>
</dbReference>
<reference evidence="7" key="2">
    <citation type="submission" date="2025-09" db="UniProtKB">
        <authorList>
            <consortium name="Ensembl"/>
        </authorList>
    </citation>
    <scope>IDENTIFICATION</scope>
</reference>
<dbReference type="InterPro" id="IPR050671">
    <property type="entry name" value="CD300_family_receptors"/>
</dbReference>
<dbReference type="InterPro" id="IPR003599">
    <property type="entry name" value="Ig_sub"/>
</dbReference>
<dbReference type="SUPFAM" id="SSF48726">
    <property type="entry name" value="Immunoglobulin"/>
    <property type="match status" value="1"/>
</dbReference>
<organism evidence="7 8">
    <name type="scientific">Jaculus jaculus</name>
    <name type="common">Lesser Egyptian jerboa</name>
    <dbReference type="NCBI Taxonomy" id="51337"/>
    <lineage>
        <taxon>Eukaryota</taxon>
        <taxon>Metazoa</taxon>
        <taxon>Chordata</taxon>
        <taxon>Craniata</taxon>
        <taxon>Vertebrata</taxon>
        <taxon>Euteleostomi</taxon>
        <taxon>Mammalia</taxon>
        <taxon>Eutheria</taxon>
        <taxon>Euarchontoglires</taxon>
        <taxon>Glires</taxon>
        <taxon>Rodentia</taxon>
        <taxon>Myomorpha</taxon>
        <taxon>Dipodoidea</taxon>
        <taxon>Dipodidae</taxon>
        <taxon>Dipodinae</taxon>
        <taxon>Jaculus</taxon>
    </lineage>
</organism>
<protein>
    <submittedName>
        <fullName evidence="7">Fc receptor, IgA, IgM, high affinity</fullName>
    </submittedName>
</protein>
<dbReference type="GO" id="GO:0001791">
    <property type="term" value="F:IgM binding"/>
    <property type="evidence" value="ECO:0007669"/>
    <property type="project" value="Ensembl"/>
</dbReference>
<sequence>MKQEAPTKPGEQKVRWGFSKALPCGPARRVGAQSVLSELRSHSEKVPSLGLCHPLQLLSHFSLACYLCLQATCRRTGRILHLVFLCLLHGSSLTLPQRRPHFRQQCEGSLPFKIHLRNMTTCTPPCWWEETSGALRGPSLVSGEAGGAVTIQCHYAPSSVNRHQRKYWCRLEPSLRVCRTIVSTNHYAHRDYCGRVALTDFPRRGLFTVKLFQVSLDDAGQYRCGIGNRNNALFVGVTLNVSAGPSNTIYTAPPDPGNVTLASFGTTSPIANKWTSAATQPLEGQASEWDSKATPLAKGRETPGTVQAAASGAGSRVEGSIKTTVPTPESPALKLRSMPTTTEGVWIWGTQSSLTKTASTSEHGRKKTSTEDERPGEETEVRVILDTARKTTGTIRPSTLSSEHVARVTLPEGTVISKQQMLASKATSSSAPGAWTWGSLSIEASVEGSSDGSLENTAGESRLPGMPSQPPAEGSTSSPGKGPSMKSAFPEEKSNSWILTTVSTILSLVLLLTVVLLQRRFWRRRSCELKAEREPRVTLIQVIPFLNPNLLPDQLPDVGRNFLTVLEKNLAL</sequence>
<name>A0A8C5KSA5_JACJA</name>
<proteinExistence type="predicted"/>
<feature type="region of interest" description="Disordered" evidence="4">
    <location>
        <begin position="296"/>
        <end position="335"/>
    </location>
</feature>
<dbReference type="GO" id="GO:0004888">
    <property type="term" value="F:transmembrane signaling receptor activity"/>
    <property type="evidence" value="ECO:0007669"/>
    <property type="project" value="Ensembl"/>
</dbReference>
<keyword evidence="8" id="KW-1185">Reference proteome</keyword>
<feature type="region of interest" description="Disordered" evidence="4">
    <location>
        <begin position="446"/>
        <end position="489"/>
    </location>
</feature>
<evidence type="ECO:0000256" key="1">
    <source>
        <dbReference type="ARBA" id="ARBA00004162"/>
    </source>
</evidence>
<keyword evidence="5" id="KW-1133">Transmembrane helix</keyword>
<keyword evidence="2 5" id="KW-0812">Transmembrane</keyword>
<dbReference type="AlphaFoldDB" id="A0A8C5KSA5"/>
<feature type="region of interest" description="Disordered" evidence="4">
    <location>
        <begin position="352"/>
        <end position="379"/>
    </location>
</feature>
<evidence type="ECO:0000256" key="5">
    <source>
        <dbReference type="SAM" id="Phobius"/>
    </source>
</evidence>
<feature type="compositionally biased region" description="Basic and acidic residues" evidence="4">
    <location>
        <begin position="368"/>
        <end position="379"/>
    </location>
</feature>
<dbReference type="GO" id="GO:0019862">
    <property type="term" value="F:IgA binding"/>
    <property type="evidence" value="ECO:0007669"/>
    <property type="project" value="Ensembl"/>
</dbReference>
<dbReference type="GeneTree" id="ENSGT00950000182977"/>
<evidence type="ECO:0000259" key="6">
    <source>
        <dbReference type="SMART" id="SM00409"/>
    </source>
</evidence>
<dbReference type="Proteomes" id="UP000694385">
    <property type="component" value="Unassembled WGS sequence"/>
</dbReference>
<accession>A0A8C5KSA5</accession>
<evidence type="ECO:0000256" key="4">
    <source>
        <dbReference type="SAM" id="MobiDB-lite"/>
    </source>
</evidence>
<dbReference type="Gene3D" id="2.60.40.10">
    <property type="entry name" value="Immunoglobulins"/>
    <property type="match status" value="1"/>
</dbReference>
<dbReference type="OMA" id="QCHYAPL"/>
<dbReference type="InterPro" id="IPR013106">
    <property type="entry name" value="Ig_V-set"/>
</dbReference>
<evidence type="ECO:0000256" key="3">
    <source>
        <dbReference type="ARBA" id="ARBA00023136"/>
    </source>
</evidence>
<dbReference type="SMART" id="SM00409">
    <property type="entry name" value="IG"/>
    <property type="match status" value="1"/>
</dbReference>
<dbReference type="PANTHER" id="PTHR11860">
    <property type="entry name" value="POLYMERIC-IMMUNOGLOBULIN RECEPTOR"/>
    <property type="match status" value="1"/>
</dbReference>
<comment type="subcellular location">
    <subcellularLocation>
        <location evidence="1">Cell membrane</location>
        <topology evidence="1">Single-pass membrane protein</topology>
    </subcellularLocation>
</comment>
<evidence type="ECO:0000313" key="7">
    <source>
        <dbReference type="Ensembl" id="ENSJJAP00000014315.1"/>
    </source>
</evidence>
<reference evidence="7" key="1">
    <citation type="submission" date="2025-08" db="UniProtKB">
        <authorList>
            <consortium name="Ensembl"/>
        </authorList>
    </citation>
    <scope>IDENTIFICATION</scope>
</reference>
<evidence type="ECO:0000256" key="2">
    <source>
        <dbReference type="ARBA" id="ARBA00022692"/>
    </source>
</evidence>
<dbReference type="PANTHER" id="PTHR11860:SF49">
    <property type="entry name" value="HIGH AFFINITY IMMUNOGLOBULIN ALPHA AND IMMUNOGLOBULIN MU FC RECEPTOR"/>
    <property type="match status" value="1"/>
</dbReference>
<keyword evidence="3 5" id="KW-0472">Membrane</keyword>
<dbReference type="InterPro" id="IPR013783">
    <property type="entry name" value="Ig-like_fold"/>
</dbReference>
<feature type="compositionally biased region" description="Polar residues" evidence="4">
    <location>
        <begin position="447"/>
        <end position="459"/>
    </location>
</feature>
<evidence type="ECO:0000313" key="8">
    <source>
        <dbReference type="Proteomes" id="UP000694385"/>
    </source>
</evidence>
<feature type="compositionally biased region" description="Polar residues" evidence="4">
    <location>
        <begin position="352"/>
        <end position="361"/>
    </location>
</feature>
<dbReference type="Ensembl" id="ENSJJAT00000020811.1">
    <property type="protein sequence ID" value="ENSJJAP00000014315.1"/>
    <property type="gene ID" value="ENSJJAG00000016798.1"/>
</dbReference>
<feature type="transmembrane region" description="Helical" evidence="5">
    <location>
        <begin position="497"/>
        <end position="517"/>
    </location>
</feature>